<feature type="compositionally biased region" description="Low complexity" evidence="8">
    <location>
        <begin position="100"/>
        <end position="128"/>
    </location>
</feature>
<evidence type="ECO:0000256" key="4">
    <source>
        <dbReference type="ARBA" id="ARBA00022670"/>
    </source>
</evidence>
<gene>
    <name evidence="10" type="ORF">OVA965_LOCUS263</name>
    <name evidence="11" type="ORF">TMI583_LOCUS263</name>
</gene>
<evidence type="ECO:0000259" key="9">
    <source>
        <dbReference type="PROSITE" id="PS50802"/>
    </source>
</evidence>
<dbReference type="PANTHER" id="PTHR12419:SF4">
    <property type="entry name" value="OTU DOMAIN-CONTAINING PROTEIN 5"/>
    <property type="match status" value="1"/>
</dbReference>
<dbReference type="FunFam" id="3.90.70.80:FF:000018">
    <property type="entry name" value="OTU domain-containing protein 5-B"/>
    <property type="match status" value="1"/>
</dbReference>
<dbReference type="Pfam" id="PF02338">
    <property type="entry name" value="OTU"/>
    <property type="match status" value="1"/>
</dbReference>
<evidence type="ECO:0000313" key="10">
    <source>
        <dbReference type="EMBL" id="CAF0723891.1"/>
    </source>
</evidence>
<name>A0A8S2CNA7_9BILA</name>
<sequence>MTILSTKKQANERDNRKDETTSQHNHSSHRLSTSSSTVTTNTRSRQSIDDVQNQQQQQQQQLSGTSQTETDESSSSLLNTSTCKRKARSSPHRSTRRQRGNNNSNNNNNNNNASGSQSSGSNGVTGSNTPTSCNSSGNLVQQQHTTMQQQHLSSSSSSNYRWTKDMPCSSTTHIDYDENSQCNSEDEYEQTTFKYDKNNLNDLEMRFVRALKEKKSFVIKAIKEDGACLFRAVADQVLGDEDLHDTVRQNCMDYIVKNADFFRNYITEDFDHYVSRKRKHNCHGNHIEMIALSELYNRPIEVYEYSTEPINTVHGMYKTDNEPIRLSYHCGVHYNSVIDPWKPVPLDRGSVSIHIAQNTLIQNTIRQSEESHIEQAMLDDKIMATDWEATQDELIQQVARESYLEWVCETEQQRNKDKSMPSSSYSVTTSGNGIYSLQKTNEDAPPKNPLPLRLDERKDCEFALPFHYDNGASASTNIDLDDDESLLKQVLAISQFEYIEELKKSNQTTHSGEANVSTVPSTSTTVNNEDQTEIKANIDKSL</sequence>
<evidence type="ECO:0000256" key="1">
    <source>
        <dbReference type="ARBA" id="ARBA00000707"/>
    </source>
</evidence>
<dbReference type="InterPro" id="IPR003323">
    <property type="entry name" value="OTU_dom"/>
</dbReference>
<dbReference type="EC" id="3.4.19.12" evidence="3"/>
<dbReference type="PANTHER" id="PTHR12419">
    <property type="entry name" value="OTU DOMAIN CONTAINING PROTEIN"/>
    <property type="match status" value="1"/>
</dbReference>
<feature type="domain" description="OTU" evidence="9">
    <location>
        <begin position="217"/>
        <end position="340"/>
    </location>
</feature>
<dbReference type="InterPro" id="IPR050704">
    <property type="entry name" value="Peptidase_C85-like"/>
</dbReference>
<proteinExistence type="inferred from homology"/>
<evidence type="ECO:0000256" key="6">
    <source>
        <dbReference type="ARBA" id="ARBA00022801"/>
    </source>
</evidence>
<evidence type="ECO:0000256" key="3">
    <source>
        <dbReference type="ARBA" id="ARBA00012759"/>
    </source>
</evidence>
<dbReference type="Gene3D" id="3.90.70.80">
    <property type="match status" value="1"/>
</dbReference>
<keyword evidence="5" id="KW-0833">Ubl conjugation pathway</keyword>
<evidence type="ECO:0000313" key="11">
    <source>
        <dbReference type="EMBL" id="CAF3496380.1"/>
    </source>
</evidence>
<feature type="compositionally biased region" description="Low complexity" evidence="8">
    <location>
        <begin position="52"/>
        <end position="82"/>
    </location>
</feature>
<dbReference type="Proteomes" id="UP000682733">
    <property type="component" value="Unassembled WGS sequence"/>
</dbReference>
<organism evidence="10 12">
    <name type="scientific">Didymodactylos carnosus</name>
    <dbReference type="NCBI Taxonomy" id="1234261"/>
    <lineage>
        <taxon>Eukaryota</taxon>
        <taxon>Metazoa</taxon>
        <taxon>Spiralia</taxon>
        <taxon>Gnathifera</taxon>
        <taxon>Rotifera</taxon>
        <taxon>Eurotatoria</taxon>
        <taxon>Bdelloidea</taxon>
        <taxon>Philodinida</taxon>
        <taxon>Philodinidae</taxon>
        <taxon>Didymodactylos</taxon>
    </lineage>
</organism>
<feature type="compositionally biased region" description="Basic and acidic residues" evidence="8">
    <location>
        <begin position="9"/>
        <end position="21"/>
    </location>
</feature>
<reference evidence="10" key="1">
    <citation type="submission" date="2021-02" db="EMBL/GenBank/DDBJ databases">
        <authorList>
            <person name="Nowell W R."/>
        </authorList>
    </citation>
    <scope>NUCLEOTIDE SEQUENCE</scope>
</reference>
<evidence type="ECO:0000256" key="7">
    <source>
        <dbReference type="ARBA" id="ARBA00033460"/>
    </source>
</evidence>
<dbReference type="GO" id="GO:0006508">
    <property type="term" value="P:proteolysis"/>
    <property type="evidence" value="ECO:0007669"/>
    <property type="project" value="UniProtKB-KW"/>
</dbReference>
<feature type="compositionally biased region" description="Low complexity" evidence="8">
    <location>
        <begin position="30"/>
        <end position="45"/>
    </location>
</feature>
<evidence type="ECO:0000256" key="2">
    <source>
        <dbReference type="ARBA" id="ARBA00010407"/>
    </source>
</evidence>
<dbReference type="Proteomes" id="UP000677228">
    <property type="component" value="Unassembled WGS sequence"/>
</dbReference>
<feature type="compositionally biased region" description="Polar residues" evidence="8">
    <location>
        <begin position="129"/>
        <end position="140"/>
    </location>
</feature>
<feature type="compositionally biased region" description="Low complexity" evidence="8">
    <location>
        <begin position="141"/>
        <end position="158"/>
    </location>
</feature>
<comment type="similarity">
    <text evidence="2">Belongs to the peptidase C85 family.</text>
</comment>
<evidence type="ECO:0000313" key="12">
    <source>
        <dbReference type="Proteomes" id="UP000677228"/>
    </source>
</evidence>
<feature type="compositionally biased region" description="Basic residues" evidence="8">
    <location>
        <begin position="83"/>
        <end position="99"/>
    </location>
</feature>
<feature type="compositionally biased region" description="Low complexity" evidence="8">
    <location>
        <begin position="515"/>
        <end position="528"/>
    </location>
</feature>
<evidence type="ECO:0000256" key="5">
    <source>
        <dbReference type="ARBA" id="ARBA00022786"/>
    </source>
</evidence>
<comment type="catalytic activity">
    <reaction evidence="1">
        <text>Thiol-dependent hydrolysis of ester, thioester, amide, peptide and isopeptide bonds formed by the C-terminal Gly of ubiquitin (a 76-residue protein attached to proteins as an intracellular targeting signal).</text>
        <dbReference type="EC" id="3.4.19.12"/>
    </reaction>
</comment>
<feature type="compositionally biased region" description="Basic and acidic residues" evidence="8">
    <location>
        <begin position="532"/>
        <end position="542"/>
    </location>
</feature>
<feature type="region of interest" description="Disordered" evidence="8">
    <location>
        <begin position="505"/>
        <end position="542"/>
    </location>
</feature>
<dbReference type="GO" id="GO:0004843">
    <property type="term" value="F:cysteine-type deubiquitinase activity"/>
    <property type="evidence" value="ECO:0007669"/>
    <property type="project" value="UniProtKB-EC"/>
</dbReference>
<feature type="compositionally biased region" description="Low complexity" evidence="8">
    <location>
        <begin position="420"/>
        <end position="430"/>
    </location>
</feature>
<dbReference type="EMBL" id="CAJOBA010000029">
    <property type="protein sequence ID" value="CAF3496380.1"/>
    <property type="molecule type" value="Genomic_DNA"/>
</dbReference>
<accession>A0A8S2CNA7</accession>
<dbReference type="GO" id="GO:0016579">
    <property type="term" value="P:protein deubiquitination"/>
    <property type="evidence" value="ECO:0007669"/>
    <property type="project" value="TreeGrafter"/>
</dbReference>
<comment type="caution">
    <text evidence="10">The sequence shown here is derived from an EMBL/GenBank/DDBJ whole genome shotgun (WGS) entry which is preliminary data.</text>
</comment>
<keyword evidence="6" id="KW-0378">Hydrolase</keyword>
<evidence type="ECO:0000256" key="8">
    <source>
        <dbReference type="SAM" id="MobiDB-lite"/>
    </source>
</evidence>
<feature type="compositionally biased region" description="Polar residues" evidence="8">
    <location>
        <begin position="505"/>
        <end position="514"/>
    </location>
</feature>
<dbReference type="EMBL" id="CAJNOK010000029">
    <property type="protein sequence ID" value="CAF0723891.1"/>
    <property type="molecule type" value="Genomic_DNA"/>
</dbReference>
<dbReference type="InterPro" id="IPR038765">
    <property type="entry name" value="Papain-like_cys_pep_sf"/>
</dbReference>
<feature type="region of interest" description="Disordered" evidence="8">
    <location>
        <begin position="1"/>
        <end position="162"/>
    </location>
</feature>
<feature type="region of interest" description="Disordered" evidence="8">
    <location>
        <begin position="411"/>
        <end position="431"/>
    </location>
</feature>
<dbReference type="GO" id="GO:0061578">
    <property type="term" value="F:K63-linked deubiquitinase activity"/>
    <property type="evidence" value="ECO:0007669"/>
    <property type="project" value="TreeGrafter"/>
</dbReference>
<keyword evidence="4" id="KW-0645">Protease</keyword>
<dbReference type="CDD" id="cd22752">
    <property type="entry name" value="OTU_OTUD5-like"/>
    <property type="match status" value="1"/>
</dbReference>
<protein>
    <recommendedName>
        <fullName evidence="3">ubiquitinyl hydrolase 1</fullName>
        <ecNumber evidence="3">3.4.19.12</ecNumber>
    </recommendedName>
    <alternativeName>
        <fullName evidence="7">Deubiquitinating enzyme A</fullName>
    </alternativeName>
</protein>
<dbReference type="AlphaFoldDB" id="A0A8S2CNA7"/>
<dbReference type="PROSITE" id="PS50802">
    <property type="entry name" value="OTU"/>
    <property type="match status" value="1"/>
</dbReference>
<dbReference type="SUPFAM" id="SSF54001">
    <property type="entry name" value="Cysteine proteinases"/>
    <property type="match status" value="1"/>
</dbReference>